<dbReference type="EMBL" id="KZ451888">
    <property type="protein sequence ID" value="PKA66024.1"/>
    <property type="molecule type" value="Genomic_DNA"/>
</dbReference>
<feature type="region of interest" description="Disordered" evidence="1">
    <location>
        <begin position="24"/>
        <end position="55"/>
    </location>
</feature>
<dbReference type="InterPro" id="IPR032843">
    <property type="entry name" value="Jiv"/>
</dbReference>
<feature type="transmembrane region" description="Helical" evidence="2">
    <location>
        <begin position="127"/>
        <end position="156"/>
    </location>
</feature>
<protein>
    <recommendedName>
        <fullName evidence="3">Cleavage inducing molecular chaperone Jiv domain-containing protein</fullName>
    </recommendedName>
</protein>
<keyword evidence="2" id="KW-0812">Transmembrane</keyword>
<reference evidence="4 5" key="1">
    <citation type="journal article" date="2017" name="Nature">
        <title>The Apostasia genome and the evolution of orchids.</title>
        <authorList>
            <person name="Zhang G.Q."/>
            <person name="Liu K.W."/>
            <person name="Li Z."/>
            <person name="Lohaus R."/>
            <person name="Hsiao Y.Y."/>
            <person name="Niu S.C."/>
            <person name="Wang J.Y."/>
            <person name="Lin Y.C."/>
            <person name="Xu Q."/>
            <person name="Chen L.J."/>
            <person name="Yoshida K."/>
            <person name="Fujiwara S."/>
            <person name="Wang Z.W."/>
            <person name="Zhang Y.Q."/>
            <person name="Mitsuda N."/>
            <person name="Wang M."/>
            <person name="Liu G.H."/>
            <person name="Pecoraro L."/>
            <person name="Huang H.X."/>
            <person name="Xiao X.J."/>
            <person name="Lin M."/>
            <person name="Wu X.Y."/>
            <person name="Wu W.L."/>
            <person name="Chen Y.Y."/>
            <person name="Chang S.B."/>
            <person name="Sakamoto S."/>
            <person name="Ohme-Takagi M."/>
            <person name="Yagi M."/>
            <person name="Zeng S.J."/>
            <person name="Shen C.Y."/>
            <person name="Yeh C.M."/>
            <person name="Luo Y.B."/>
            <person name="Tsai W.C."/>
            <person name="Van de Peer Y."/>
            <person name="Liu Z.J."/>
        </authorList>
    </citation>
    <scope>NUCLEOTIDE SEQUENCE [LARGE SCALE GENOMIC DNA]</scope>
    <source>
        <strain evidence="5">cv. Shenzhen</strain>
        <tissue evidence="4">Stem</tissue>
    </source>
</reference>
<name>A0A2I0BE16_9ASPA</name>
<evidence type="ECO:0000256" key="2">
    <source>
        <dbReference type="SAM" id="Phobius"/>
    </source>
</evidence>
<dbReference type="PANTHER" id="PTHR45270:SF1">
    <property type="entry name" value="CHAPERONE DNAJ-DOMAIN SUPERFAMILY PROTEIN"/>
    <property type="match status" value="1"/>
</dbReference>
<proteinExistence type="predicted"/>
<gene>
    <name evidence="4" type="ORF">AXF42_Ash010433</name>
</gene>
<evidence type="ECO:0000313" key="4">
    <source>
        <dbReference type="EMBL" id="PKA66024.1"/>
    </source>
</evidence>
<feature type="domain" description="Cleavage inducing molecular chaperone Jiv" evidence="3">
    <location>
        <begin position="402"/>
        <end position="438"/>
    </location>
</feature>
<dbReference type="OrthoDB" id="1507364at2759"/>
<dbReference type="STRING" id="1088818.A0A2I0BE16"/>
<evidence type="ECO:0000313" key="5">
    <source>
        <dbReference type="Proteomes" id="UP000236161"/>
    </source>
</evidence>
<accession>A0A2I0BE16</accession>
<keyword evidence="2" id="KW-0472">Membrane</keyword>
<organism evidence="4 5">
    <name type="scientific">Apostasia shenzhenica</name>
    <dbReference type="NCBI Taxonomy" id="1088818"/>
    <lineage>
        <taxon>Eukaryota</taxon>
        <taxon>Viridiplantae</taxon>
        <taxon>Streptophyta</taxon>
        <taxon>Embryophyta</taxon>
        <taxon>Tracheophyta</taxon>
        <taxon>Spermatophyta</taxon>
        <taxon>Magnoliopsida</taxon>
        <taxon>Liliopsida</taxon>
        <taxon>Asparagales</taxon>
        <taxon>Orchidaceae</taxon>
        <taxon>Apostasioideae</taxon>
        <taxon>Apostasia</taxon>
    </lineage>
</organism>
<feature type="transmembrane region" description="Helical" evidence="2">
    <location>
        <begin position="162"/>
        <end position="186"/>
    </location>
</feature>
<dbReference type="Proteomes" id="UP000236161">
    <property type="component" value="Unassembled WGS sequence"/>
</dbReference>
<evidence type="ECO:0000259" key="3">
    <source>
        <dbReference type="Pfam" id="PF14901"/>
    </source>
</evidence>
<sequence>MALNSLSAGSWTAISTALTIGDSPSGLRESTRSVIGSPSSAEKKKKGSPASPRIISDSRWQGWNWIHSQKLPFAETQVALSCIRDWLIFLIDRHGPLVVRWCVDFGKLILRLLLLWRDCLVRSFRSLISLGATALFLIIWSFFLSLTSTACLVYVLVSMGAAGVAIFFLGYTSGLLIIVFFGILVIWKFSNFWTTGMLFIVGGYMVSRSYARVIVIVLAAYALYCVHARAGWSGIFLALNLSFLSNDLLHKLIQGYDCASEGSASEEQNASEPVVDDSSSHFGFFAQTTNGDNVASSKPYVKVSGTGVISDDKFNVYSGKIAKIDSASIDEIKRIINCLDHYEAMGFIRTESIDAATLKKEYYKKTLSDLTKKKSYDEQLRKEKFGRVAQRTCSASRQVEIPRAFVCAESKIFDVSEWAICQGVTCKPNTHKPTFHVNMVGLEKMEQRSDSSRYPWGLDAEMVQEDDEFELWLQQALASGLFSDSPKRRKSWSPFKIPQKGIRPWRKSP</sequence>
<dbReference type="AlphaFoldDB" id="A0A2I0BE16"/>
<dbReference type="PANTHER" id="PTHR45270">
    <property type="entry name" value="OS03G0832900 PROTEIN"/>
    <property type="match status" value="1"/>
</dbReference>
<keyword evidence="5" id="KW-1185">Reference proteome</keyword>
<feature type="region of interest" description="Disordered" evidence="1">
    <location>
        <begin position="483"/>
        <end position="509"/>
    </location>
</feature>
<keyword evidence="2" id="KW-1133">Transmembrane helix</keyword>
<evidence type="ECO:0000256" key="1">
    <source>
        <dbReference type="SAM" id="MobiDB-lite"/>
    </source>
</evidence>
<feature type="transmembrane region" description="Helical" evidence="2">
    <location>
        <begin position="198"/>
        <end position="224"/>
    </location>
</feature>
<dbReference type="Pfam" id="PF14901">
    <property type="entry name" value="Jiv90"/>
    <property type="match status" value="1"/>
</dbReference>